<accession>F6F3V0</accession>
<protein>
    <submittedName>
        <fullName evidence="1">Sel1 domain protein repeat-containing protein</fullName>
    </submittedName>
</protein>
<evidence type="ECO:0000313" key="1">
    <source>
        <dbReference type="EMBL" id="AEG51112.1"/>
    </source>
</evidence>
<dbReference type="STRING" id="690566.Sphch_3521"/>
<dbReference type="Pfam" id="PF08238">
    <property type="entry name" value="Sel1"/>
    <property type="match status" value="4"/>
</dbReference>
<dbReference type="PANTHER" id="PTHR11102:SF160">
    <property type="entry name" value="ERAD-ASSOCIATED E3 UBIQUITIN-PROTEIN LIGASE COMPONENT HRD3"/>
    <property type="match status" value="1"/>
</dbReference>
<dbReference type="PANTHER" id="PTHR11102">
    <property type="entry name" value="SEL-1-LIKE PROTEIN"/>
    <property type="match status" value="1"/>
</dbReference>
<proteinExistence type="predicted"/>
<dbReference type="RefSeq" id="WP_013849342.1">
    <property type="nucleotide sequence ID" value="NC_015594.1"/>
</dbReference>
<dbReference type="AlphaFoldDB" id="F6F3V0"/>
<organism evidence="1 2">
    <name type="scientific">Sphingobium chlorophenolicum L-1</name>
    <dbReference type="NCBI Taxonomy" id="690566"/>
    <lineage>
        <taxon>Bacteria</taxon>
        <taxon>Pseudomonadati</taxon>
        <taxon>Pseudomonadota</taxon>
        <taxon>Alphaproteobacteria</taxon>
        <taxon>Sphingomonadales</taxon>
        <taxon>Sphingomonadaceae</taxon>
        <taxon>Sphingobium</taxon>
    </lineage>
</organism>
<dbReference type="Gene3D" id="1.25.40.10">
    <property type="entry name" value="Tetratricopeptide repeat domain"/>
    <property type="match status" value="2"/>
</dbReference>
<evidence type="ECO:0000313" key="2">
    <source>
        <dbReference type="Proteomes" id="UP000007150"/>
    </source>
</evidence>
<dbReference type="SUPFAM" id="SSF81901">
    <property type="entry name" value="HCP-like"/>
    <property type="match status" value="1"/>
</dbReference>
<dbReference type="KEGG" id="sch:Sphch_3521"/>
<dbReference type="InterPro" id="IPR011990">
    <property type="entry name" value="TPR-like_helical_dom_sf"/>
</dbReference>
<keyword evidence="2" id="KW-1185">Reference proteome</keyword>
<name>F6F3V0_SPHCR</name>
<dbReference type="Proteomes" id="UP000007150">
    <property type="component" value="Chromosome 2"/>
</dbReference>
<dbReference type="InterPro" id="IPR050767">
    <property type="entry name" value="Sel1_AlgK"/>
</dbReference>
<gene>
    <name evidence="1" type="ORF">Sphch_3521</name>
</gene>
<dbReference type="SMART" id="SM00671">
    <property type="entry name" value="SEL1"/>
    <property type="match status" value="4"/>
</dbReference>
<sequence length="261" mass="28741">MWRRSREWGPERQGAGALAAMGFPCPRWALFFCLLLVPLPCPAGPFEDAAAAYRRGDYAGAMRLYQSLADDGDPRAQNSLGRMYLRGQGTGRDYKAAMKWFRRAAALGVADAQYNLGEIYLREFGVDQDLVEAARWYTRAAEQGHVGAQFTLAVLYMIGQGVSRSPLKAVYWFERAASQGSAEAQVQLGIIYGAGQGVARDSVVAYKWFALGQANAREPKLRAKASQNIGRLSRSMTPAQIAEAQRQVREWQPVPARGGQS</sequence>
<dbReference type="EMBL" id="CP002799">
    <property type="protein sequence ID" value="AEG51112.1"/>
    <property type="molecule type" value="Genomic_DNA"/>
</dbReference>
<reference evidence="1 2" key="1">
    <citation type="submission" date="2011-05" db="EMBL/GenBank/DDBJ databases">
        <title>Complete sequence of chromosome 2 of Sphingobium chlorophenolicum L-1.</title>
        <authorList>
            <consortium name="US DOE Joint Genome Institute"/>
            <person name="Lucas S."/>
            <person name="Han J."/>
            <person name="Lapidus A."/>
            <person name="Cheng J.-F."/>
            <person name="Goodwin L."/>
            <person name="Pitluck S."/>
            <person name="Peters L."/>
            <person name="Daligault H."/>
            <person name="Han C."/>
            <person name="Tapia R."/>
            <person name="Land M."/>
            <person name="Hauser L."/>
            <person name="Kyrpides N."/>
            <person name="Ivanova N."/>
            <person name="Pagani I."/>
            <person name="Turner P."/>
            <person name="Copley S."/>
            <person name="Woyke T."/>
        </authorList>
    </citation>
    <scope>NUCLEOTIDE SEQUENCE [LARGE SCALE GENOMIC DNA]</scope>
    <source>
        <strain evidence="1 2">L-1</strain>
    </source>
</reference>
<dbReference type="InterPro" id="IPR006597">
    <property type="entry name" value="Sel1-like"/>
</dbReference>
<dbReference type="HOGENOM" id="CLU_000288_36_8_5"/>